<feature type="domain" description="DJ-1/PfpI" evidence="1">
    <location>
        <begin position="9"/>
        <end position="180"/>
    </location>
</feature>
<dbReference type="InterPro" id="IPR029062">
    <property type="entry name" value="Class_I_gatase-like"/>
</dbReference>
<sequence length="211" mass="22123">MTETAPPLRVGIVVFDEVEVLDCCGPFEVFSVANRVAARHGRRAPFEVGMLATTPEVVARGGLVLRAHAVLGEAPAPDVLVVAGGVTDAAERDAALLDWLAVAAETARLTASVCTGAFLLAEAGILGGQRVTTHWEDQAELARRFPSLHVESGVRWVRDGDVFTSGGISAGIDLALHLVEVLGGRDLALGTARQMEYRWIEAPAAPAAPLG</sequence>
<dbReference type="AlphaFoldDB" id="A0A6I4NUB4"/>
<dbReference type="InterPro" id="IPR052158">
    <property type="entry name" value="INH-QAR"/>
</dbReference>
<dbReference type="SUPFAM" id="SSF52317">
    <property type="entry name" value="Class I glutamine amidotransferase-like"/>
    <property type="match status" value="1"/>
</dbReference>
<name>A0A6I4NUB4_9MICO</name>
<dbReference type="InterPro" id="IPR002818">
    <property type="entry name" value="DJ-1/PfpI"/>
</dbReference>
<dbReference type="PANTHER" id="PTHR43130:SF3">
    <property type="entry name" value="HTH-TYPE TRANSCRIPTIONAL REGULATOR RV1931C"/>
    <property type="match status" value="1"/>
</dbReference>
<keyword evidence="3" id="KW-1185">Reference proteome</keyword>
<protein>
    <submittedName>
        <fullName evidence="2">DJ-1/PfpI family protein</fullName>
    </submittedName>
</protein>
<dbReference type="PANTHER" id="PTHR43130">
    <property type="entry name" value="ARAC-FAMILY TRANSCRIPTIONAL REGULATOR"/>
    <property type="match status" value="1"/>
</dbReference>
<proteinExistence type="predicted"/>
<dbReference type="Gene3D" id="3.40.50.880">
    <property type="match status" value="1"/>
</dbReference>
<dbReference type="RefSeq" id="WP_160423217.1">
    <property type="nucleotide sequence ID" value="NZ_WSTA01000014.1"/>
</dbReference>
<dbReference type="EMBL" id="WSTA01000014">
    <property type="protein sequence ID" value="MWB97870.1"/>
    <property type="molecule type" value="Genomic_DNA"/>
</dbReference>
<comment type="caution">
    <text evidence="2">The sequence shown here is derived from an EMBL/GenBank/DDBJ whole genome shotgun (WGS) entry which is preliminary data.</text>
</comment>
<dbReference type="Pfam" id="PF01965">
    <property type="entry name" value="DJ-1_PfpI"/>
    <property type="match status" value="1"/>
</dbReference>
<dbReference type="CDD" id="cd03139">
    <property type="entry name" value="GATase1_PfpI_2"/>
    <property type="match status" value="1"/>
</dbReference>
<evidence type="ECO:0000313" key="3">
    <source>
        <dbReference type="Proteomes" id="UP000438182"/>
    </source>
</evidence>
<reference evidence="2 3" key="1">
    <citation type="submission" date="2019-12" db="EMBL/GenBank/DDBJ databases">
        <authorList>
            <person name="Kim Y.S."/>
        </authorList>
    </citation>
    <scope>NUCLEOTIDE SEQUENCE [LARGE SCALE GENOMIC DNA]</scope>
    <source>
        <strain evidence="2 3">MMS17-SY077</strain>
    </source>
</reference>
<dbReference type="Proteomes" id="UP000438182">
    <property type="component" value="Unassembled WGS sequence"/>
</dbReference>
<gene>
    <name evidence="2" type="ORF">GB864_04805</name>
</gene>
<evidence type="ECO:0000259" key="1">
    <source>
        <dbReference type="Pfam" id="PF01965"/>
    </source>
</evidence>
<organism evidence="2 3">
    <name type="scientific">Agromyces seonyuensis</name>
    <dbReference type="NCBI Taxonomy" id="2662446"/>
    <lineage>
        <taxon>Bacteria</taxon>
        <taxon>Bacillati</taxon>
        <taxon>Actinomycetota</taxon>
        <taxon>Actinomycetes</taxon>
        <taxon>Micrococcales</taxon>
        <taxon>Microbacteriaceae</taxon>
        <taxon>Agromyces</taxon>
    </lineage>
</organism>
<accession>A0A6I4NUB4</accession>
<dbReference type="GO" id="GO:0006355">
    <property type="term" value="P:regulation of DNA-templated transcription"/>
    <property type="evidence" value="ECO:0007669"/>
    <property type="project" value="TreeGrafter"/>
</dbReference>
<evidence type="ECO:0000313" key="2">
    <source>
        <dbReference type="EMBL" id="MWB97870.1"/>
    </source>
</evidence>